<protein>
    <recommendedName>
        <fullName evidence="1">ChrR-like cupin domain-containing protein</fullName>
    </recommendedName>
</protein>
<dbReference type="Pfam" id="PF12973">
    <property type="entry name" value="Cupin_7"/>
    <property type="match status" value="1"/>
</dbReference>
<reference evidence="2 3" key="1">
    <citation type="submission" date="2017-12" db="EMBL/GenBank/DDBJ databases">
        <title>Sequencing, de novo assembly and annotation of complete genome of a new Thraustochytrid species, strain FCC1311.</title>
        <authorList>
            <person name="Sedici K."/>
            <person name="Godart F."/>
            <person name="Aiese Cigliano R."/>
            <person name="Sanseverino W."/>
            <person name="Barakat M."/>
            <person name="Ortet P."/>
            <person name="Marechal E."/>
            <person name="Cagnac O."/>
            <person name="Amato A."/>
        </authorList>
    </citation>
    <scope>NUCLEOTIDE SEQUENCE [LARGE SCALE GENOMIC DNA]</scope>
</reference>
<dbReference type="Gene3D" id="2.60.120.10">
    <property type="entry name" value="Jelly Rolls"/>
    <property type="match status" value="1"/>
</dbReference>
<accession>A0A2R5GDF9</accession>
<evidence type="ECO:0000313" key="2">
    <source>
        <dbReference type="EMBL" id="GBG25844.1"/>
    </source>
</evidence>
<sequence length="258" mass="28000">MSSSSSSPPSSPSPLSTSEFIRRRSASMAWEASPSATVERKRLELDGPKEAGRVTSVVRYLANSDFNEHPHPDGEEILVVDGVFSDDSGDFPRGTYILNPEGYSHAPRSKDGCVLFVKLRQYPGLNRRQIRINSYDPETWQSAPDPSLSAQGNVRQCPLYRPLPGDTSQETMDLLELEEGASLTIPVQPAGLELFVLPGAATTTGSSNPVLTASGLDPFLEGDWLKMLETKTPLSLRAMTRVKLYVKANHLGSVAPSG</sequence>
<gene>
    <name evidence="2" type="ORF">FCC1311_020632</name>
</gene>
<dbReference type="Proteomes" id="UP000241890">
    <property type="component" value="Unassembled WGS sequence"/>
</dbReference>
<dbReference type="CDD" id="cd20303">
    <property type="entry name" value="cupin_ChrR_1"/>
    <property type="match status" value="1"/>
</dbReference>
<dbReference type="OrthoDB" id="72100at2759"/>
<dbReference type="InParanoid" id="A0A2R5GDF9"/>
<dbReference type="SUPFAM" id="SSF51182">
    <property type="entry name" value="RmlC-like cupins"/>
    <property type="match status" value="1"/>
</dbReference>
<name>A0A2R5GDF9_9STRA</name>
<dbReference type="InterPro" id="IPR025979">
    <property type="entry name" value="ChrR-like_cupin_dom"/>
</dbReference>
<organism evidence="2 3">
    <name type="scientific">Hondaea fermentalgiana</name>
    <dbReference type="NCBI Taxonomy" id="2315210"/>
    <lineage>
        <taxon>Eukaryota</taxon>
        <taxon>Sar</taxon>
        <taxon>Stramenopiles</taxon>
        <taxon>Bigyra</taxon>
        <taxon>Labyrinthulomycetes</taxon>
        <taxon>Thraustochytrida</taxon>
        <taxon>Thraustochytriidae</taxon>
        <taxon>Hondaea</taxon>
    </lineage>
</organism>
<proteinExistence type="predicted"/>
<keyword evidence="3" id="KW-1185">Reference proteome</keyword>
<dbReference type="EMBL" id="BEYU01000016">
    <property type="protein sequence ID" value="GBG25844.1"/>
    <property type="molecule type" value="Genomic_DNA"/>
</dbReference>
<dbReference type="AlphaFoldDB" id="A0A2R5GDF9"/>
<dbReference type="InterPro" id="IPR014710">
    <property type="entry name" value="RmlC-like_jellyroll"/>
</dbReference>
<evidence type="ECO:0000259" key="1">
    <source>
        <dbReference type="Pfam" id="PF12973"/>
    </source>
</evidence>
<comment type="caution">
    <text evidence="2">The sequence shown here is derived from an EMBL/GenBank/DDBJ whole genome shotgun (WGS) entry which is preliminary data.</text>
</comment>
<dbReference type="InterPro" id="IPR011051">
    <property type="entry name" value="RmlC_Cupin_sf"/>
</dbReference>
<evidence type="ECO:0000313" key="3">
    <source>
        <dbReference type="Proteomes" id="UP000241890"/>
    </source>
</evidence>
<feature type="domain" description="ChrR-like cupin" evidence="1">
    <location>
        <begin position="24"/>
        <end position="122"/>
    </location>
</feature>